<dbReference type="InterPro" id="IPR036637">
    <property type="entry name" value="Phosphohistidine_dom_sf"/>
</dbReference>
<dbReference type="Gene3D" id="3.50.30.10">
    <property type="entry name" value="Phosphohistidine domain"/>
    <property type="match status" value="1"/>
</dbReference>
<dbReference type="InterPro" id="IPR036291">
    <property type="entry name" value="NAD(P)-bd_dom_sf"/>
</dbReference>
<dbReference type="RefSeq" id="WP_064856149.1">
    <property type="nucleotide sequence ID" value="NZ_LZIM01000043.1"/>
</dbReference>
<organism evidence="3 4">
    <name type="scientific">Mycolicibacter sinensis (strain JDM601)</name>
    <name type="common">Mycobacterium sinense</name>
    <dbReference type="NCBI Taxonomy" id="875328"/>
    <lineage>
        <taxon>Bacteria</taxon>
        <taxon>Bacillati</taxon>
        <taxon>Actinomycetota</taxon>
        <taxon>Actinomycetes</taxon>
        <taxon>Mycobacteriales</taxon>
        <taxon>Mycobacteriaceae</taxon>
        <taxon>Mycolicibacter</taxon>
    </lineage>
</organism>
<comment type="caution">
    <text evidence="3">The sequence shown here is derived from an EMBL/GenBank/DDBJ whole genome shotgun (WGS) entry which is preliminary data.</text>
</comment>
<sequence length="872" mass="95202">MSSNGRVLVTGGTGALGAATTKWLVRAGHDVVVFARHEPDTLPRGARFVPGDIADGESVRRAMCGCDTVVHLAWALSGSITHEQAEPVNMGGTRNVLRAMGDTGCRRLVFSSSVTAYGAHADHPQPWHEDEELAPAHGLVYEWHKAKAERCVVESGVEAVRVRPTVVVGREAHNAPANVYRQLMIPTLGGAKIQMIHQDDVGRFFAHACDSAAVGAVNLAADDVLTWSQVAQLARRPGFPTPPGGLVPAVRLISKLTPVARSAPELFDMFLHWPIADTTRLREEFRFQLGYSSAEAIADQGRHATSHFVLGMKEIRRPTKLDRARPFLPAQGDTEGRSVEVISGEPSGELDTRQADPGYPEWTCANLAEAFPGPMTPLSLQLIGDALFTGADQVALLLPLNEQLRDNVRRRQLGVFGHRFYQNVSVLREMASAIPGQTAEDFEHQINGRPYPAGYVRPKFSLRDVPRYVKFAAVAGPRLLGVSTAVRDVETRADEICSVQTSLGDLTDERLRVRIDTLWRDCIDGWKVGLLCTFLVSAPTSVLERRYGSGAAAQRTQSSPGLASSRLLRGVRELAAMSGYRPEVVAVLSSVRSDSWHELQRRDPPFAELVQQLLDAAGHRGPGETELANAVYADEPVLLLRAIAGAADARPVPVDIPRLDFLGRQLTKLSWLTMGQRERCRDAVMRLTHQLRLALREWGSRLTERGLLMSGLDVFYLRYDELFGCGTELATITSRRREEHERLAKFDLPLRFSQPMDLTAVSRSEGVESVISGVPAVSGVVRGRVRVLRSPDDELESGEVMVAKVTDTGWTPFFATAAAIVTDIGGMMSHAAIVAREFGIPAVVGTEISSRVLRDGQLVEVNGDTGQITVLD</sequence>
<dbReference type="InterPro" id="IPR051549">
    <property type="entry name" value="PEP_Utilizing_Enz"/>
</dbReference>
<proteinExistence type="predicted"/>
<dbReference type="Gene3D" id="3.40.50.720">
    <property type="entry name" value="NAD(P)-binding Rossmann-like Domain"/>
    <property type="match status" value="1"/>
</dbReference>
<dbReference type="Pfam" id="PF00391">
    <property type="entry name" value="PEP-utilizers"/>
    <property type="match status" value="1"/>
</dbReference>
<name>A0A1A2EGN0_MYCSD</name>
<dbReference type="GO" id="GO:0016772">
    <property type="term" value="F:transferase activity, transferring phosphorus-containing groups"/>
    <property type="evidence" value="ECO:0007669"/>
    <property type="project" value="InterPro"/>
</dbReference>
<dbReference type="InterPro" id="IPR008279">
    <property type="entry name" value="PEP-util_enz_mobile_dom"/>
</dbReference>
<dbReference type="OrthoDB" id="9765468at2"/>
<accession>A0A1A2EGN0</accession>
<reference evidence="4" key="1">
    <citation type="submission" date="2016-06" db="EMBL/GenBank/DDBJ databases">
        <authorList>
            <person name="Sutton G."/>
            <person name="Brinkac L."/>
            <person name="Sanka R."/>
            <person name="Adams M."/>
            <person name="Lau E."/>
            <person name="Mehaffy C."/>
            <person name="Tameris M."/>
            <person name="Hatherill M."/>
            <person name="Hanekom W."/>
            <person name="Mahomed H."/>
            <person name="Mcshane H."/>
        </authorList>
    </citation>
    <scope>NUCLEOTIDE SEQUENCE [LARGE SCALE GENOMIC DNA]</scope>
    <source>
        <strain evidence="4">852014-51077_SCH5608930-a</strain>
    </source>
</reference>
<dbReference type="PANTHER" id="PTHR43615:SF1">
    <property type="entry name" value="PPDK_N DOMAIN-CONTAINING PROTEIN"/>
    <property type="match status" value="1"/>
</dbReference>
<dbReference type="AlphaFoldDB" id="A0A1A2EGN0"/>
<dbReference type="SUPFAM" id="SSF51735">
    <property type="entry name" value="NAD(P)-binding Rossmann-fold domains"/>
    <property type="match status" value="1"/>
</dbReference>
<protein>
    <recommendedName>
        <fullName evidence="5">Phosphoenolpyruvate synthase</fullName>
    </recommendedName>
</protein>
<dbReference type="EMBL" id="LZIN01000075">
    <property type="protein sequence ID" value="OBG03121.1"/>
    <property type="molecule type" value="Genomic_DNA"/>
</dbReference>
<dbReference type="SUPFAM" id="SSF52009">
    <property type="entry name" value="Phosphohistidine domain"/>
    <property type="match status" value="1"/>
</dbReference>
<evidence type="ECO:0000313" key="3">
    <source>
        <dbReference type="EMBL" id="OBG03121.1"/>
    </source>
</evidence>
<feature type="domain" description="NAD-dependent epimerase/dehydratase" evidence="2">
    <location>
        <begin position="7"/>
        <end position="213"/>
    </location>
</feature>
<evidence type="ECO:0000313" key="4">
    <source>
        <dbReference type="Proteomes" id="UP000093985"/>
    </source>
</evidence>
<gene>
    <name evidence="3" type="ORF">A5771_14425</name>
</gene>
<evidence type="ECO:0000259" key="2">
    <source>
        <dbReference type="Pfam" id="PF01370"/>
    </source>
</evidence>
<dbReference type="Proteomes" id="UP000093985">
    <property type="component" value="Unassembled WGS sequence"/>
</dbReference>
<feature type="domain" description="PEP-utilising enzyme mobile" evidence="1">
    <location>
        <begin position="796"/>
        <end position="866"/>
    </location>
</feature>
<evidence type="ECO:0000259" key="1">
    <source>
        <dbReference type="Pfam" id="PF00391"/>
    </source>
</evidence>
<dbReference type="InterPro" id="IPR001509">
    <property type="entry name" value="Epimerase_deHydtase"/>
</dbReference>
<evidence type="ECO:0008006" key="5">
    <source>
        <dbReference type="Google" id="ProtNLM"/>
    </source>
</evidence>
<dbReference type="Pfam" id="PF01370">
    <property type="entry name" value="Epimerase"/>
    <property type="match status" value="1"/>
</dbReference>
<dbReference type="PANTHER" id="PTHR43615">
    <property type="entry name" value="PHOSPHOENOLPYRUVATE SYNTHASE-RELATED"/>
    <property type="match status" value="1"/>
</dbReference>